<organism evidence="3 4">
    <name type="scientific">Tsukamurella tyrosinosolvens</name>
    <dbReference type="NCBI Taxonomy" id="57704"/>
    <lineage>
        <taxon>Bacteria</taxon>
        <taxon>Bacillati</taxon>
        <taxon>Actinomycetota</taxon>
        <taxon>Actinomycetes</taxon>
        <taxon>Mycobacteriales</taxon>
        <taxon>Tsukamurellaceae</taxon>
        <taxon>Tsukamurella</taxon>
    </lineage>
</organism>
<sequence>MNQKKVASTIATVGVLVSSVVGCGGNTTPLTERVFTDVICMKVYTSGGSGANCSDVLKSSTSELESCVPQKPSSPISSLSELARYCPSVAVRITASTASTAPSSTQGTDTENGAGNATEAAPATENMSGFGDTVNAMVFGILGLLAVTAFGFWYRARRDRQNRTAQRAHAAEHGWHN</sequence>
<gene>
    <name evidence="3" type="ORF">SAMN04489793_0035</name>
</gene>
<evidence type="ECO:0000256" key="2">
    <source>
        <dbReference type="SAM" id="Phobius"/>
    </source>
</evidence>
<keyword evidence="2" id="KW-0812">Transmembrane</keyword>
<dbReference type="EMBL" id="FNSA01000001">
    <property type="protein sequence ID" value="SEB29601.1"/>
    <property type="molecule type" value="Genomic_DNA"/>
</dbReference>
<keyword evidence="2" id="KW-0472">Membrane</keyword>
<accession>A0A1H4I6N7</accession>
<name>A0A1H4I6N7_TSUTY</name>
<feature type="transmembrane region" description="Helical" evidence="2">
    <location>
        <begin position="136"/>
        <end position="154"/>
    </location>
</feature>
<evidence type="ECO:0000256" key="1">
    <source>
        <dbReference type="SAM" id="MobiDB-lite"/>
    </source>
</evidence>
<keyword evidence="4" id="KW-1185">Reference proteome</keyword>
<evidence type="ECO:0000313" key="3">
    <source>
        <dbReference type="EMBL" id="SEB29601.1"/>
    </source>
</evidence>
<dbReference type="AlphaFoldDB" id="A0A1H4I6N7"/>
<keyword evidence="2" id="KW-1133">Transmembrane helix</keyword>
<dbReference type="Proteomes" id="UP000182241">
    <property type="component" value="Unassembled WGS sequence"/>
</dbReference>
<feature type="region of interest" description="Disordered" evidence="1">
    <location>
        <begin position="97"/>
        <end position="124"/>
    </location>
</feature>
<dbReference type="PROSITE" id="PS51257">
    <property type="entry name" value="PROKAR_LIPOPROTEIN"/>
    <property type="match status" value="1"/>
</dbReference>
<proteinExistence type="predicted"/>
<evidence type="ECO:0000313" key="4">
    <source>
        <dbReference type="Proteomes" id="UP000182241"/>
    </source>
</evidence>
<reference evidence="4" key="1">
    <citation type="submission" date="2016-10" db="EMBL/GenBank/DDBJ databases">
        <authorList>
            <person name="Varghese N."/>
            <person name="Submissions S."/>
        </authorList>
    </citation>
    <scope>NUCLEOTIDE SEQUENCE [LARGE SCALE GENOMIC DNA]</scope>
    <source>
        <strain evidence="4">DSM 44234</strain>
    </source>
</reference>
<dbReference type="STRING" id="57704.SAMN04489793_0035"/>
<protein>
    <submittedName>
        <fullName evidence="3">Uncharacterized protein</fullName>
    </submittedName>
</protein>
<feature type="compositionally biased region" description="Polar residues" evidence="1">
    <location>
        <begin position="106"/>
        <end position="115"/>
    </location>
</feature>